<evidence type="ECO:0000259" key="6">
    <source>
        <dbReference type="PROSITE" id="PS50249"/>
    </source>
</evidence>
<protein>
    <recommendedName>
        <fullName evidence="5">Regulator of free ubiquitin chains 1</fullName>
    </recommendedName>
</protein>
<accession>A0ABR1F7A5</accession>
<evidence type="ECO:0000313" key="8">
    <source>
        <dbReference type="Proteomes" id="UP001498771"/>
    </source>
</evidence>
<dbReference type="InterPro" id="IPR000555">
    <property type="entry name" value="JAMM/MPN+_dom"/>
</dbReference>
<dbReference type="Pfam" id="PF01398">
    <property type="entry name" value="JAB"/>
    <property type="match status" value="1"/>
</dbReference>
<dbReference type="GeneID" id="90037880"/>
<evidence type="ECO:0000256" key="1">
    <source>
        <dbReference type="ARBA" id="ARBA00022690"/>
    </source>
</evidence>
<feature type="domain" description="MPN" evidence="6">
    <location>
        <begin position="1"/>
        <end position="84"/>
    </location>
</feature>
<reference evidence="7 8" key="1">
    <citation type="submission" date="2024-03" db="EMBL/GenBank/DDBJ databases">
        <title>Genome-scale model development and genomic sequencing of the oleaginous clade Lipomyces.</title>
        <authorList>
            <consortium name="Lawrence Berkeley National Laboratory"/>
            <person name="Czajka J.J."/>
            <person name="Han Y."/>
            <person name="Kim J."/>
            <person name="Mondo S.J."/>
            <person name="Hofstad B.A."/>
            <person name="Robles A."/>
            <person name="Haridas S."/>
            <person name="Riley R."/>
            <person name="LaButti K."/>
            <person name="Pangilinan J."/>
            <person name="Andreopoulos W."/>
            <person name="Lipzen A."/>
            <person name="Yan J."/>
            <person name="Wang M."/>
            <person name="Ng V."/>
            <person name="Grigoriev I.V."/>
            <person name="Spatafora J.W."/>
            <person name="Magnuson J.K."/>
            <person name="Baker S.E."/>
            <person name="Pomraning K.R."/>
        </authorList>
    </citation>
    <scope>NUCLEOTIDE SEQUENCE [LARGE SCALE GENOMIC DNA]</scope>
    <source>
        <strain evidence="7 8">Phaff 52-87</strain>
    </source>
</reference>
<name>A0ABR1F7A5_9ASCO</name>
<dbReference type="Proteomes" id="UP001498771">
    <property type="component" value="Unassembled WGS sequence"/>
</dbReference>
<dbReference type="PANTHER" id="PTHR12947:SF13">
    <property type="entry name" value="FI19924P1"/>
    <property type="match status" value="1"/>
</dbReference>
<organism evidence="7 8">
    <name type="scientific">Myxozyma melibiosi</name>
    <dbReference type="NCBI Taxonomy" id="54550"/>
    <lineage>
        <taxon>Eukaryota</taxon>
        <taxon>Fungi</taxon>
        <taxon>Dikarya</taxon>
        <taxon>Ascomycota</taxon>
        <taxon>Saccharomycotina</taxon>
        <taxon>Lipomycetes</taxon>
        <taxon>Lipomycetales</taxon>
        <taxon>Lipomycetaceae</taxon>
        <taxon>Myxozyma</taxon>
    </lineage>
</organism>
<dbReference type="InterPro" id="IPR037518">
    <property type="entry name" value="MPN"/>
</dbReference>
<comment type="function">
    <text evidence="3">Inhibitor of the DOA4 deubiquitinase involved in the regulation of protein degradation by the proteasome and maintenance of a normal level of free ubiquitin.</text>
</comment>
<comment type="caution">
    <text evidence="7">The sequence shown here is derived from an EMBL/GenBank/DDBJ whole genome shotgun (WGS) entry which is preliminary data.</text>
</comment>
<keyword evidence="1" id="KW-0646">Protease inhibitor</keyword>
<dbReference type="PROSITE" id="PS50249">
    <property type="entry name" value="MPN"/>
    <property type="match status" value="1"/>
</dbReference>
<evidence type="ECO:0000256" key="4">
    <source>
        <dbReference type="ARBA" id="ARBA00038426"/>
    </source>
</evidence>
<gene>
    <name evidence="7" type="ORF">BZA70DRAFT_276897</name>
</gene>
<evidence type="ECO:0000256" key="5">
    <source>
        <dbReference type="ARBA" id="ARBA00039609"/>
    </source>
</evidence>
<keyword evidence="2" id="KW-0789">Thiol protease inhibitor</keyword>
<keyword evidence="8" id="KW-1185">Reference proteome</keyword>
<comment type="similarity">
    <text evidence="4">Belongs to the RFU1 family.</text>
</comment>
<dbReference type="RefSeq" id="XP_064768758.1">
    <property type="nucleotide sequence ID" value="XM_064912368.1"/>
</dbReference>
<proteinExistence type="inferred from homology"/>
<dbReference type="EMBL" id="JBBJBU010000004">
    <property type="protein sequence ID" value="KAK7205725.1"/>
    <property type="molecule type" value="Genomic_DNA"/>
</dbReference>
<evidence type="ECO:0000256" key="2">
    <source>
        <dbReference type="ARBA" id="ARBA00022704"/>
    </source>
</evidence>
<dbReference type="SUPFAM" id="SSF102712">
    <property type="entry name" value="JAB1/MPN domain"/>
    <property type="match status" value="1"/>
</dbReference>
<dbReference type="PANTHER" id="PTHR12947">
    <property type="entry name" value="AMSH-LIKE PROTEASE"/>
    <property type="match status" value="1"/>
</dbReference>
<dbReference type="Gene3D" id="3.40.140.10">
    <property type="entry name" value="Cytidine Deaminase, domain 2"/>
    <property type="match status" value="1"/>
</dbReference>
<evidence type="ECO:0000256" key="3">
    <source>
        <dbReference type="ARBA" id="ARBA00037208"/>
    </source>
</evidence>
<sequence length="131" mass="14706">MPKQEATTDTCATTDEEGMFGFLDEHELFTLGWIHTHPTQTCFLSSVDLHTQNSYQLMLSEAIAIVCAPMHEPSWGVFRLTDPPGIRAITSCRRPGTFHPHEERDIYTTCRMPAGHVSVRGGLPFSVVDMR</sequence>
<evidence type="ECO:0000313" key="7">
    <source>
        <dbReference type="EMBL" id="KAK7205725.1"/>
    </source>
</evidence>